<evidence type="ECO:0000256" key="1">
    <source>
        <dbReference type="SAM" id="Phobius"/>
    </source>
</evidence>
<dbReference type="RefSeq" id="WP_142944261.1">
    <property type="nucleotide sequence ID" value="NZ_VIKR01000007.1"/>
</dbReference>
<dbReference type="EMBL" id="VIKR01000007">
    <property type="protein sequence ID" value="TQV71044.1"/>
    <property type="molecule type" value="Genomic_DNA"/>
</dbReference>
<dbReference type="GO" id="GO:0005509">
    <property type="term" value="F:calcium ion binding"/>
    <property type="evidence" value="ECO:0007669"/>
    <property type="project" value="InterPro"/>
</dbReference>
<keyword evidence="1" id="KW-0472">Membrane</keyword>
<dbReference type="InterPro" id="IPR015919">
    <property type="entry name" value="Cadherin-like_sf"/>
</dbReference>
<dbReference type="Proteomes" id="UP000317839">
    <property type="component" value="Unassembled WGS sequence"/>
</dbReference>
<feature type="transmembrane region" description="Helical" evidence="1">
    <location>
        <begin position="412"/>
        <end position="431"/>
    </location>
</feature>
<dbReference type="Pfam" id="PF05345">
    <property type="entry name" value="He_PIG"/>
    <property type="match status" value="1"/>
</dbReference>
<accession>A0A545T1E9</accession>
<feature type="transmembrane region" description="Helical" evidence="1">
    <location>
        <begin position="94"/>
        <end position="115"/>
    </location>
</feature>
<dbReference type="InterPro" id="IPR036259">
    <property type="entry name" value="MFS_trans_sf"/>
</dbReference>
<feature type="transmembrane region" description="Helical" evidence="1">
    <location>
        <begin position="154"/>
        <end position="170"/>
    </location>
</feature>
<dbReference type="InterPro" id="IPR013783">
    <property type="entry name" value="Ig-like_fold"/>
</dbReference>
<dbReference type="Gene3D" id="2.60.40.10">
    <property type="entry name" value="Immunoglobulins"/>
    <property type="match status" value="1"/>
</dbReference>
<reference evidence="2 3" key="1">
    <citation type="submission" date="2019-06" db="EMBL/GenBank/DDBJ databases">
        <title>Draft genome of Aliikangiella marina GYP-15.</title>
        <authorList>
            <person name="Wang G."/>
        </authorList>
    </citation>
    <scope>NUCLEOTIDE SEQUENCE [LARGE SCALE GENOMIC DNA]</scope>
    <source>
        <strain evidence="2 3">GYP-15</strain>
    </source>
</reference>
<dbReference type="PANTHER" id="PTHR43596:SF1">
    <property type="entry name" value="ADP,ATP CARRIER PROTEIN"/>
    <property type="match status" value="1"/>
</dbReference>
<dbReference type="PANTHER" id="PTHR43596">
    <property type="entry name" value="ADP,ATP CARRIER PROTEIN"/>
    <property type="match status" value="1"/>
</dbReference>
<proteinExistence type="predicted"/>
<comment type="caution">
    <text evidence="2">The sequence shown here is derived from an EMBL/GenBank/DDBJ whole genome shotgun (WGS) entry which is preliminary data.</text>
</comment>
<sequence length="554" mass="62716">MANRLHFGEKLLSVATRIRPGEGPSTWMLIGNAFFLLYSHYLLKVVRETLILTNGSAMDKSLANAISALTIGFVVFVYGIFYKHYQDKSHRYGLTVMVNGFFFVNILIFLGLIAIDIKTPMVFYVWQSIYGVLLVSHFWSYCADLMNQKTGQRLFPPIMIGATLGAWFGSLSADWVYGQAGINSVLFAAVICLVGATYLSMRAELKLPEESKNHKIDVEDQEEHISALEGFRLIFSKKYLIYVAAFVLLMNWINTTGEFIFASYVKDTAAAIAATSPNLSEADLITRYYSTYYTWVSSLGFLLQTFLVARLFRWIGIKGSVLILPVVMILGYGLLALVPIFIVAFLTMIAENSASYSIANTTRNALYLPLDRDDKYLAKTTIDTFVWRLGDLLQFGVIYVGLNSFNWETMEFVWLNLALSALMLLICYKISKTYGRDYEDSQTGNAPQIIGEIANFELSSGFRMRSKIPEDLFYDPDPGDALRYFLTTVQNTKLPEWIVFDKHNLHITFHPPKGTSGELKLKLRVTDADELGCEVEFDVRWSDSLPMSPHLERI</sequence>
<evidence type="ECO:0000313" key="3">
    <source>
        <dbReference type="Proteomes" id="UP000317839"/>
    </source>
</evidence>
<feature type="transmembrane region" description="Helical" evidence="1">
    <location>
        <begin position="292"/>
        <end position="309"/>
    </location>
</feature>
<feature type="transmembrane region" description="Helical" evidence="1">
    <location>
        <begin position="63"/>
        <end position="82"/>
    </location>
</feature>
<keyword evidence="3" id="KW-1185">Reference proteome</keyword>
<keyword evidence="1" id="KW-0812">Transmembrane</keyword>
<dbReference type="AlphaFoldDB" id="A0A545T1E9"/>
<dbReference type="Gene3D" id="1.20.1250.20">
    <property type="entry name" value="MFS general substrate transporter like domains"/>
    <property type="match status" value="1"/>
</dbReference>
<dbReference type="SUPFAM" id="SSF49313">
    <property type="entry name" value="Cadherin-like"/>
    <property type="match status" value="1"/>
</dbReference>
<keyword evidence="1" id="KW-1133">Transmembrane helix</keyword>
<name>A0A545T1E9_9GAMM</name>
<feature type="transmembrane region" description="Helical" evidence="1">
    <location>
        <begin position="121"/>
        <end position="142"/>
    </location>
</feature>
<feature type="transmembrane region" description="Helical" evidence="1">
    <location>
        <begin position="176"/>
        <end position="199"/>
    </location>
</feature>
<organism evidence="2 3">
    <name type="scientific">Aliikangiella marina</name>
    <dbReference type="NCBI Taxonomy" id="1712262"/>
    <lineage>
        <taxon>Bacteria</taxon>
        <taxon>Pseudomonadati</taxon>
        <taxon>Pseudomonadota</taxon>
        <taxon>Gammaproteobacteria</taxon>
        <taxon>Oceanospirillales</taxon>
        <taxon>Pleioneaceae</taxon>
        <taxon>Aliikangiella</taxon>
    </lineage>
</organism>
<evidence type="ECO:0000313" key="2">
    <source>
        <dbReference type="EMBL" id="TQV71044.1"/>
    </source>
</evidence>
<protein>
    <recommendedName>
        <fullName evidence="4">ADP,ATP carrier protein</fullName>
    </recommendedName>
</protein>
<dbReference type="OrthoDB" id="199378at2"/>
<dbReference type="GO" id="GO:0016020">
    <property type="term" value="C:membrane"/>
    <property type="evidence" value="ECO:0007669"/>
    <property type="project" value="InterPro"/>
</dbReference>
<feature type="transmembrane region" description="Helical" evidence="1">
    <location>
        <begin position="321"/>
        <end position="350"/>
    </location>
</feature>
<dbReference type="SUPFAM" id="SSF103473">
    <property type="entry name" value="MFS general substrate transporter"/>
    <property type="match status" value="1"/>
</dbReference>
<feature type="transmembrane region" description="Helical" evidence="1">
    <location>
        <begin position="239"/>
        <end position="261"/>
    </location>
</feature>
<gene>
    <name evidence="2" type="ORF">FLL45_22215</name>
</gene>
<evidence type="ECO:0008006" key="4">
    <source>
        <dbReference type="Google" id="ProtNLM"/>
    </source>
</evidence>
<feature type="transmembrane region" description="Helical" evidence="1">
    <location>
        <begin position="26"/>
        <end position="43"/>
    </location>
</feature>